<name>A0A3D9ZGD4_9ACTN</name>
<accession>A0A3D9ZGD4</accession>
<dbReference type="Proteomes" id="UP000256913">
    <property type="component" value="Unassembled WGS sequence"/>
</dbReference>
<evidence type="ECO:0000256" key="1">
    <source>
        <dbReference type="SAM" id="MobiDB-lite"/>
    </source>
</evidence>
<reference evidence="2 3" key="1">
    <citation type="submission" date="2018-08" db="EMBL/GenBank/DDBJ databases">
        <title>Sequencing the genomes of 1000 actinobacteria strains.</title>
        <authorList>
            <person name="Klenk H.-P."/>
        </authorList>
    </citation>
    <scope>NUCLEOTIDE SEQUENCE [LARGE SCALE GENOMIC DNA]</scope>
    <source>
        <strain evidence="2 3">DSM 44099</strain>
    </source>
</reference>
<protein>
    <submittedName>
        <fullName evidence="2">Uncharacterized protein</fullName>
    </submittedName>
</protein>
<feature type="region of interest" description="Disordered" evidence="1">
    <location>
        <begin position="1"/>
        <end position="20"/>
    </location>
</feature>
<sequence>MPDETLWPPPGGRHRASGMTGPTRRYALIVLALAVTSSLPILAAIGPGAGSVGSALAVDEPLDTTPFIAPPSPGPVVVIPIRPSLAEPPPPPLATLSAPAETSPRRPQRRAVTKPHRTKPHRHVAAHGAPERVHSRPRARVRQPDARVEPAQPAPARRKTRVVHRRKLWHRPPVTLPHPCRHRPRGGF</sequence>
<proteinExistence type="predicted"/>
<dbReference type="AlphaFoldDB" id="A0A3D9ZGD4"/>
<dbReference type="OrthoDB" id="3296527at2"/>
<dbReference type="RefSeq" id="WP_147315497.1">
    <property type="nucleotide sequence ID" value="NZ_BONB01000033.1"/>
</dbReference>
<feature type="compositionally biased region" description="Basic residues" evidence="1">
    <location>
        <begin position="106"/>
        <end position="125"/>
    </location>
</feature>
<comment type="caution">
    <text evidence="2">The sequence shown here is derived from an EMBL/GenBank/DDBJ whole genome shotgun (WGS) entry which is preliminary data.</text>
</comment>
<gene>
    <name evidence="2" type="ORF">DFJ67_2450</name>
</gene>
<keyword evidence="3" id="KW-1185">Reference proteome</keyword>
<dbReference type="EMBL" id="QUMQ01000001">
    <property type="protein sequence ID" value="REF96468.1"/>
    <property type="molecule type" value="Genomic_DNA"/>
</dbReference>
<evidence type="ECO:0000313" key="2">
    <source>
        <dbReference type="EMBL" id="REF96468.1"/>
    </source>
</evidence>
<feature type="region of interest" description="Disordered" evidence="1">
    <location>
        <begin position="83"/>
        <end position="164"/>
    </location>
</feature>
<evidence type="ECO:0000313" key="3">
    <source>
        <dbReference type="Proteomes" id="UP000256913"/>
    </source>
</evidence>
<organism evidence="2 3">
    <name type="scientific">Asanoa ferruginea</name>
    <dbReference type="NCBI Taxonomy" id="53367"/>
    <lineage>
        <taxon>Bacteria</taxon>
        <taxon>Bacillati</taxon>
        <taxon>Actinomycetota</taxon>
        <taxon>Actinomycetes</taxon>
        <taxon>Micromonosporales</taxon>
        <taxon>Micromonosporaceae</taxon>
        <taxon>Asanoa</taxon>
    </lineage>
</organism>